<dbReference type="PANTHER" id="PTHR42989">
    <property type="entry name" value="HYDROGENASE-4 COMPONENT I"/>
    <property type="match status" value="1"/>
</dbReference>
<dbReference type="InterPro" id="IPR052375">
    <property type="entry name" value="Complex_I_20kDa-like"/>
</dbReference>
<dbReference type="PROSITE" id="PS00198">
    <property type="entry name" value="4FE4S_FER_1"/>
    <property type="match status" value="1"/>
</dbReference>
<feature type="domain" description="4Fe-4S ferredoxin-type" evidence="8">
    <location>
        <begin position="62"/>
        <end position="91"/>
    </location>
</feature>
<organism evidence="9 10">
    <name type="scientific">Anaeromyxobacter paludicola</name>
    <dbReference type="NCBI Taxonomy" id="2918171"/>
    <lineage>
        <taxon>Bacteria</taxon>
        <taxon>Pseudomonadati</taxon>
        <taxon>Myxococcota</taxon>
        <taxon>Myxococcia</taxon>
        <taxon>Myxococcales</taxon>
        <taxon>Cystobacterineae</taxon>
        <taxon>Anaeromyxobacteraceae</taxon>
        <taxon>Anaeromyxobacter</taxon>
    </lineage>
</organism>
<evidence type="ECO:0000313" key="9">
    <source>
        <dbReference type="EMBL" id="BDG10409.1"/>
    </source>
</evidence>
<name>A0ABM7XEU0_9BACT</name>
<gene>
    <name evidence="9" type="primary">ehrS</name>
    <name evidence="9" type="ORF">AMPC_35220</name>
</gene>
<keyword evidence="6" id="KW-0408">Iron</keyword>
<dbReference type="InterPro" id="IPR006137">
    <property type="entry name" value="NADH_UbQ_OxRdtase-like_20kDa"/>
</dbReference>
<comment type="similarity">
    <text evidence="2">Belongs to the complex I 20 kDa subunit family.</text>
</comment>
<keyword evidence="10" id="KW-1185">Reference proteome</keyword>
<evidence type="ECO:0000259" key="8">
    <source>
        <dbReference type="PROSITE" id="PS51379"/>
    </source>
</evidence>
<accession>A0ABM7XEU0</accession>
<evidence type="ECO:0000256" key="2">
    <source>
        <dbReference type="ARBA" id="ARBA00009173"/>
    </source>
</evidence>
<dbReference type="Proteomes" id="UP001162734">
    <property type="component" value="Chromosome"/>
</dbReference>
<evidence type="ECO:0000256" key="3">
    <source>
        <dbReference type="ARBA" id="ARBA00010870"/>
    </source>
</evidence>
<evidence type="ECO:0000313" key="10">
    <source>
        <dbReference type="Proteomes" id="UP001162734"/>
    </source>
</evidence>
<dbReference type="SUPFAM" id="SSF54862">
    <property type="entry name" value="4Fe-4S ferredoxins"/>
    <property type="match status" value="1"/>
</dbReference>
<comment type="cofactor">
    <cofactor evidence="1">
        <name>[4Fe-4S] cluster</name>
        <dbReference type="ChEBI" id="CHEBI:49883"/>
    </cofactor>
</comment>
<evidence type="ECO:0000256" key="4">
    <source>
        <dbReference type="ARBA" id="ARBA00022485"/>
    </source>
</evidence>
<evidence type="ECO:0000256" key="6">
    <source>
        <dbReference type="ARBA" id="ARBA00023004"/>
    </source>
</evidence>
<keyword evidence="5" id="KW-0479">Metal-binding</keyword>
<keyword evidence="4" id="KW-0004">4Fe-4S</keyword>
<dbReference type="PROSITE" id="PS51379">
    <property type="entry name" value="4FE4S_FER_2"/>
    <property type="match status" value="2"/>
</dbReference>
<dbReference type="InterPro" id="IPR017900">
    <property type="entry name" value="4Fe4S_Fe_S_CS"/>
</dbReference>
<dbReference type="RefSeq" id="WP_248342887.1">
    <property type="nucleotide sequence ID" value="NZ_AP025592.1"/>
</dbReference>
<evidence type="ECO:0000256" key="1">
    <source>
        <dbReference type="ARBA" id="ARBA00001966"/>
    </source>
</evidence>
<dbReference type="Gene3D" id="3.40.50.12280">
    <property type="match status" value="1"/>
</dbReference>
<evidence type="ECO:0000256" key="7">
    <source>
        <dbReference type="ARBA" id="ARBA00023014"/>
    </source>
</evidence>
<reference evidence="10" key="1">
    <citation type="journal article" date="2022" name="Int. J. Syst. Evol. Microbiol.">
        <title>Anaeromyxobacter oryzae sp. nov., Anaeromyxobacter diazotrophicus sp. nov. and Anaeromyxobacter paludicola sp. nov., isolated from paddy soils.</title>
        <authorList>
            <person name="Itoh H."/>
            <person name="Xu Z."/>
            <person name="Mise K."/>
            <person name="Masuda Y."/>
            <person name="Ushijima N."/>
            <person name="Hayakawa C."/>
            <person name="Shiratori Y."/>
            <person name="Senoo K."/>
        </authorList>
    </citation>
    <scope>NUCLEOTIDE SEQUENCE [LARGE SCALE GENOMIC DNA]</scope>
    <source>
        <strain evidence="10">Red630</strain>
    </source>
</reference>
<sequence>MIDLLRLRARLGRQTVAYPEGPARFPERFRGRPALDPDRCEAGCRACADACPVDAVLRPGEAGMALDLGRCTFCPGCEEACPTGAVRFTRDYRLAARDREALVVSGDRPLLAEALGAELRGLLGRSLRLRQVSAGGCNACEAELNATGNVQFDFSRFGVQFVASPRHADGVVVTGPVSDHMREALRRTWEATPSPKILVAVGACAISGGPFQGGSVAGGAAEALPGVPVDLFIPGCPPHPITLLDGLLRLLGRVKGEALSLSPTGIVGPARRG</sequence>
<proteinExistence type="inferred from homology"/>
<feature type="domain" description="4Fe-4S ferredoxin-type" evidence="8">
    <location>
        <begin position="31"/>
        <end position="61"/>
    </location>
</feature>
<protein>
    <submittedName>
        <fullName evidence="9">Hydrogenase</fullName>
    </submittedName>
</protein>
<dbReference type="SUPFAM" id="SSF56770">
    <property type="entry name" value="HydA/Nqo6-like"/>
    <property type="match status" value="1"/>
</dbReference>
<comment type="similarity">
    <text evidence="3">Belongs to the FrhG family.</text>
</comment>
<dbReference type="InterPro" id="IPR017896">
    <property type="entry name" value="4Fe4S_Fe-S-bd"/>
</dbReference>
<dbReference type="Gene3D" id="3.30.70.3270">
    <property type="match status" value="1"/>
</dbReference>
<dbReference type="PANTHER" id="PTHR42989:SF1">
    <property type="entry name" value="FORMATE HYDROGENLYASE SUBUNIT 7-RELATED"/>
    <property type="match status" value="1"/>
</dbReference>
<dbReference type="Pfam" id="PF01058">
    <property type="entry name" value="Oxidored_q6"/>
    <property type="match status" value="1"/>
</dbReference>
<dbReference type="EMBL" id="AP025592">
    <property type="protein sequence ID" value="BDG10409.1"/>
    <property type="molecule type" value="Genomic_DNA"/>
</dbReference>
<evidence type="ECO:0000256" key="5">
    <source>
        <dbReference type="ARBA" id="ARBA00022723"/>
    </source>
</evidence>
<keyword evidence="7" id="KW-0411">Iron-sulfur</keyword>